<dbReference type="RefSeq" id="WP_344031243.1">
    <property type="nucleotide sequence ID" value="NZ_BAAAOB010000001.1"/>
</dbReference>
<accession>A0ABP4XLR0</accession>
<feature type="transmembrane region" description="Helical" evidence="2">
    <location>
        <begin position="172"/>
        <end position="195"/>
    </location>
</feature>
<name>A0ABP4XLR0_9MICO</name>
<evidence type="ECO:0000313" key="5">
    <source>
        <dbReference type="Proteomes" id="UP001500851"/>
    </source>
</evidence>
<feature type="compositionally biased region" description="Low complexity" evidence="1">
    <location>
        <begin position="1"/>
        <end position="34"/>
    </location>
</feature>
<keyword evidence="2" id="KW-1133">Transmembrane helix</keyword>
<organism evidence="4 5">
    <name type="scientific">Leucobacter iarius</name>
    <dbReference type="NCBI Taxonomy" id="333963"/>
    <lineage>
        <taxon>Bacteria</taxon>
        <taxon>Bacillati</taxon>
        <taxon>Actinomycetota</taxon>
        <taxon>Actinomycetes</taxon>
        <taxon>Micrococcales</taxon>
        <taxon>Microbacteriaceae</taxon>
        <taxon>Leucobacter</taxon>
    </lineage>
</organism>
<keyword evidence="2" id="KW-0812">Transmembrane</keyword>
<dbReference type="Pfam" id="PF14340">
    <property type="entry name" value="DUF4395"/>
    <property type="match status" value="1"/>
</dbReference>
<sequence>MSSSTAPGSAAPGSAASGSAAADPRPGEPGSAGPRAGGPGSAGVDPRGPRFAAGITAALLLVDVALALLTGSATDGAALAARSPLERLAEPASLLLLVLFALFVWGASAGVRRHPFGLLFARVIRPRLAPPEELEPAEPPTFAQGVGAFVAGAGLVLHAFGVPWALPIAAAAAFIAAFLNAVFAFCLGCELYLILRRARLIR</sequence>
<evidence type="ECO:0000259" key="3">
    <source>
        <dbReference type="Pfam" id="PF14340"/>
    </source>
</evidence>
<evidence type="ECO:0000256" key="1">
    <source>
        <dbReference type="SAM" id="MobiDB-lite"/>
    </source>
</evidence>
<dbReference type="EMBL" id="BAAAOB010000001">
    <property type="protein sequence ID" value="GAA1787809.1"/>
    <property type="molecule type" value="Genomic_DNA"/>
</dbReference>
<evidence type="ECO:0000313" key="4">
    <source>
        <dbReference type="EMBL" id="GAA1787809.1"/>
    </source>
</evidence>
<gene>
    <name evidence="4" type="ORF">GCM10009768_16060</name>
</gene>
<keyword evidence="5" id="KW-1185">Reference proteome</keyword>
<feature type="transmembrane region" description="Helical" evidence="2">
    <location>
        <begin position="51"/>
        <end position="72"/>
    </location>
</feature>
<feature type="domain" description="DUF4395" evidence="3">
    <location>
        <begin position="44"/>
        <end position="197"/>
    </location>
</feature>
<dbReference type="InterPro" id="IPR025508">
    <property type="entry name" value="DUF4395"/>
</dbReference>
<evidence type="ECO:0000256" key="2">
    <source>
        <dbReference type="SAM" id="Phobius"/>
    </source>
</evidence>
<feature type="transmembrane region" description="Helical" evidence="2">
    <location>
        <begin position="92"/>
        <end position="111"/>
    </location>
</feature>
<protein>
    <recommendedName>
        <fullName evidence="3">DUF4395 domain-containing protein</fullName>
    </recommendedName>
</protein>
<proteinExistence type="predicted"/>
<feature type="region of interest" description="Disordered" evidence="1">
    <location>
        <begin position="1"/>
        <end position="45"/>
    </location>
</feature>
<reference evidence="5" key="1">
    <citation type="journal article" date="2019" name="Int. J. Syst. Evol. Microbiol.">
        <title>The Global Catalogue of Microorganisms (GCM) 10K type strain sequencing project: providing services to taxonomists for standard genome sequencing and annotation.</title>
        <authorList>
            <consortium name="The Broad Institute Genomics Platform"/>
            <consortium name="The Broad Institute Genome Sequencing Center for Infectious Disease"/>
            <person name="Wu L."/>
            <person name="Ma J."/>
        </authorList>
    </citation>
    <scope>NUCLEOTIDE SEQUENCE [LARGE SCALE GENOMIC DNA]</scope>
    <source>
        <strain evidence="5">JCM 14736</strain>
    </source>
</reference>
<feature type="transmembrane region" description="Helical" evidence="2">
    <location>
        <begin position="146"/>
        <end position="166"/>
    </location>
</feature>
<keyword evidence="2" id="KW-0472">Membrane</keyword>
<dbReference type="Proteomes" id="UP001500851">
    <property type="component" value="Unassembled WGS sequence"/>
</dbReference>
<comment type="caution">
    <text evidence="4">The sequence shown here is derived from an EMBL/GenBank/DDBJ whole genome shotgun (WGS) entry which is preliminary data.</text>
</comment>